<protein>
    <submittedName>
        <fullName evidence="1">Uncharacterized protein</fullName>
    </submittedName>
</protein>
<name>A0AAD8KML7_TARER</name>
<gene>
    <name evidence="1" type="ORF">QVD17_19608</name>
</gene>
<dbReference type="AlphaFoldDB" id="A0AAD8KML7"/>
<keyword evidence="2" id="KW-1185">Reference proteome</keyword>
<dbReference type="EMBL" id="JAUHHV010000005">
    <property type="protein sequence ID" value="KAK1424283.1"/>
    <property type="molecule type" value="Genomic_DNA"/>
</dbReference>
<proteinExistence type="predicted"/>
<organism evidence="1 2">
    <name type="scientific">Tagetes erecta</name>
    <name type="common">African marigold</name>
    <dbReference type="NCBI Taxonomy" id="13708"/>
    <lineage>
        <taxon>Eukaryota</taxon>
        <taxon>Viridiplantae</taxon>
        <taxon>Streptophyta</taxon>
        <taxon>Embryophyta</taxon>
        <taxon>Tracheophyta</taxon>
        <taxon>Spermatophyta</taxon>
        <taxon>Magnoliopsida</taxon>
        <taxon>eudicotyledons</taxon>
        <taxon>Gunneridae</taxon>
        <taxon>Pentapetalae</taxon>
        <taxon>asterids</taxon>
        <taxon>campanulids</taxon>
        <taxon>Asterales</taxon>
        <taxon>Asteraceae</taxon>
        <taxon>Asteroideae</taxon>
        <taxon>Heliantheae alliance</taxon>
        <taxon>Tageteae</taxon>
        <taxon>Tagetes</taxon>
    </lineage>
</organism>
<evidence type="ECO:0000313" key="2">
    <source>
        <dbReference type="Proteomes" id="UP001229421"/>
    </source>
</evidence>
<sequence>MSRHHCRKGIFVILKYISLSSVPPLIYSLNSSPASRTTRRHCRRSTIISFTLLSKSNLSTSITNIRIHPKEQI</sequence>
<dbReference type="Proteomes" id="UP001229421">
    <property type="component" value="Unassembled WGS sequence"/>
</dbReference>
<comment type="caution">
    <text evidence="1">The sequence shown here is derived from an EMBL/GenBank/DDBJ whole genome shotgun (WGS) entry which is preliminary data.</text>
</comment>
<accession>A0AAD8KML7</accession>
<evidence type="ECO:0000313" key="1">
    <source>
        <dbReference type="EMBL" id="KAK1424283.1"/>
    </source>
</evidence>
<reference evidence="1" key="1">
    <citation type="journal article" date="2023" name="bioRxiv">
        <title>Improved chromosome-level genome assembly for marigold (Tagetes erecta).</title>
        <authorList>
            <person name="Jiang F."/>
            <person name="Yuan L."/>
            <person name="Wang S."/>
            <person name="Wang H."/>
            <person name="Xu D."/>
            <person name="Wang A."/>
            <person name="Fan W."/>
        </authorList>
    </citation>
    <scope>NUCLEOTIDE SEQUENCE</scope>
    <source>
        <strain evidence="1">WSJ</strain>
        <tissue evidence="1">Leaf</tissue>
    </source>
</reference>